<organism evidence="1 2">
    <name type="scientific">Clostridium tepidum</name>
    <dbReference type="NCBI Taxonomy" id="1962263"/>
    <lineage>
        <taxon>Bacteria</taxon>
        <taxon>Bacillati</taxon>
        <taxon>Bacillota</taxon>
        <taxon>Clostridia</taxon>
        <taxon>Eubacteriales</taxon>
        <taxon>Clostridiaceae</taxon>
        <taxon>Clostridium</taxon>
    </lineage>
</organism>
<evidence type="ECO:0000313" key="2">
    <source>
        <dbReference type="Proteomes" id="UP000190206"/>
    </source>
</evidence>
<proteinExistence type="predicted"/>
<dbReference type="Proteomes" id="UP000190206">
    <property type="component" value="Unassembled WGS sequence"/>
</dbReference>
<comment type="caution">
    <text evidence="1">The sequence shown here is derived from an EMBL/GenBank/DDBJ whole genome shotgun (WGS) entry which is preliminary data.</text>
</comment>
<reference evidence="1 2" key="1">
    <citation type="submission" date="2016-12" db="EMBL/GenBank/DDBJ databases">
        <title>Clostridium tepidum sp. nov., a close relative of Clostridium sporogenes and Clostridium botulinum Group I.</title>
        <authorList>
            <person name="Dobritsa A.P."/>
            <person name="Kutumbaka K."/>
            <person name="Werner K."/>
            <person name="Samadpour M."/>
        </authorList>
    </citation>
    <scope>NUCLEOTIDE SEQUENCE [LARGE SCALE GENOMIC DNA]</scope>
    <source>
        <strain evidence="1 2">PE</strain>
    </source>
</reference>
<evidence type="ECO:0000313" key="1">
    <source>
        <dbReference type="EMBL" id="OOO62003.1"/>
    </source>
</evidence>
<sequence>MINMQQTYCDDKLLLIKRDEANQEFKNNCVKYVNDKIQEACERSQLSTDLEKKYLYDELLKEIKKEYKVFEMVNNNQYIKIAWD</sequence>
<dbReference type="EMBL" id="MRAD01000008">
    <property type="protein sequence ID" value="OOO62003.1"/>
    <property type="molecule type" value="Genomic_DNA"/>
</dbReference>
<keyword evidence="2" id="KW-1185">Reference proteome</keyword>
<gene>
    <name evidence="1" type="ORF">BS637_09375</name>
</gene>
<accession>A0ABX3L3J8</accession>
<protein>
    <submittedName>
        <fullName evidence="1">Uncharacterized protein</fullName>
    </submittedName>
</protein>
<name>A0ABX3L3J8_9CLOT</name>